<dbReference type="EMBL" id="VLJN01000023">
    <property type="protein sequence ID" value="TWG83885.1"/>
    <property type="molecule type" value="Genomic_DNA"/>
</dbReference>
<reference evidence="2 3" key="1">
    <citation type="submission" date="2019-07" db="EMBL/GenBank/DDBJ databases">
        <title>Genome sequencing of lignin-degrading bacterial isolates.</title>
        <authorList>
            <person name="Gladden J."/>
        </authorList>
    </citation>
    <scope>NUCLEOTIDE SEQUENCE [LARGE SCALE GENOMIC DNA]</scope>
    <source>
        <strain evidence="2 3">J11</strain>
    </source>
</reference>
<dbReference type="AlphaFoldDB" id="A0A562BFE5"/>
<organism evidence="2 3">
    <name type="scientific">Cupriavidus gilardii J11</name>
    <dbReference type="NCBI Taxonomy" id="936133"/>
    <lineage>
        <taxon>Bacteria</taxon>
        <taxon>Pseudomonadati</taxon>
        <taxon>Pseudomonadota</taxon>
        <taxon>Betaproteobacteria</taxon>
        <taxon>Burkholderiales</taxon>
        <taxon>Burkholderiaceae</taxon>
        <taxon>Cupriavidus</taxon>
    </lineage>
</organism>
<dbReference type="SUPFAM" id="SSF56954">
    <property type="entry name" value="Outer membrane efflux proteins (OEP)"/>
    <property type="match status" value="1"/>
</dbReference>
<comment type="caution">
    <text evidence="2">The sequence shown here is derived from an EMBL/GenBank/DDBJ whole genome shotgun (WGS) entry which is preliminary data.</text>
</comment>
<evidence type="ECO:0000313" key="2">
    <source>
        <dbReference type="EMBL" id="TWG83885.1"/>
    </source>
</evidence>
<accession>A0A562BFE5</accession>
<sequence length="103" mass="10762">MSRRPSRAGWSGSPRARAEAQQRATTTLSIVAGQYQLGGVSQLAWLDAQRQQREASLALTRASADRLADTAALMQALAGGWWEGGLALAPSGVATQGVQPTAD</sequence>
<evidence type="ECO:0000313" key="3">
    <source>
        <dbReference type="Proteomes" id="UP000318141"/>
    </source>
</evidence>
<feature type="region of interest" description="Disordered" evidence="1">
    <location>
        <begin position="1"/>
        <end position="22"/>
    </location>
</feature>
<name>A0A562BFE5_9BURK</name>
<dbReference type="Gene3D" id="1.20.1600.10">
    <property type="entry name" value="Outer membrane efflux proteins (OEP)"/>
    <property type="match status" value="1"/>
</dbReference>
<protein>
    <submittedName>
        <fullName evidence="2">Uncharacterized protein</fullName>
    </submittedName>
</protein>
<dbReference type="Proteomes" id="UP000318141">
    <property type="component" value="Unassembled WGS sequence"/>
</dbReference>
<keyword evidence="3" id="KW-1185">Reference proteome</keyword>
<dbReference type="OrthoDB" id="9770517at2"/>
<gene>
    <name evidence="2" type="ORF">L602_000300001000</name>
</gene>
<proteinExistence type="predicted"/>
<evidence type="ECO:0000256" key="1">
    <source>
        <dbReference type="SAM" id="MobiDB-lite"/>
    </source>
</evidence>